<protein>
    <submittedName>
        <fullName evidence="4">Glycerophosphoryl diester phosphodiesterase membrane domain-containing protein</fullName>
    </submittedName>
</protein>
<dbReference type="Proteomes" id="UP001304125">
    <property type="component" value="Chromosome"/>
</dbReference>
<feature type="compositionally biased region" description="Low complexity" evidence="1">
    <location>
        <begin position="41"/>
        <end position="51"/>
    </location>
</feature>
<gene>
    <name evidence="4" type="ORF">RN606_10945</name>
</gene>
<feature type="domain" description="Glycerophosphoryl diester phosphodiesterase membrane" evidence="3">
    <location>
        <begin position="245"/>
        <end position="351"/>
    </location>
</feature>
<feature type="transmembrane region" description="Helical" evidence="2">
    <location>
        <begin position="332"/>
        <end position="360"/>
    </location>
</feature>
<feature type="transmembrane region" description="Helical" evidence="2">
    <location>
        <begin position="108"/>
        <end position="130"/>
    </location>
</feature>
<evidence type="ECO:0000313" key="5">
    <source>
        <dbReference type="Proteomes" id="UP001304125"/>
    </source>
</evidence>
<evidence type="ECO:0000259" key="3">
    <source>
        <dbReference type="Pfam" id="PF10110"/>
    </source>
</evidence>
<keyword evidence="2" id="KW-0472">Membrane</keyword>
<feature type="compositionally biased region" description="Pro residues" evidence="1">
    <location>
        <begin position="52"/>
        <end position="68"/>
    </location>
</feature>
<accession>A0AA96F5T8</accession>
<keyword evidence="2" id="KW-1133">Transmembrane helix</keyword>
<dbReference type="AlphaFoldDB" id="A0AA96F5T8"/>
<evidence type="ECO:0000256" key="2">
    <source>
        <dbReference type="SAM" id="Phobius"/>
    </source>
</evidence>
<feature type="transmembrane region" description="Helical" evidence="2">
    <location>
        <begin position="154"/>
        <end position="179"/>
    </location>
</feature>
<reference evidence="4 5" key="1">
    <citation type="submission" date="2023-09" db="EMBL/GenBank/DDBJ databases">
        <title>Demequina sp. a novel bacteria isolated from Capsicum annuum.</title>
        <authorList>
            <person name="Humaira Z."/>
            <person name="Lee J."/>
            <person name="Cho D."/>
        </authorList>
    </citation>
    <scope>NUCLEOTIDE SEQUENCE [LARGE SCALE GENOMIC DNA]</scope>
    <source>
        <strain evidence="4 5">OYTSA14</strain>
    </source>
</reference>
<feature type="transmembrane region" description="Helical" evidence="2">
    <location>
        <begin position="236"/>
        <end position="267"/>
    </location>
</feature>
<feature type="compositionally biased region" description="Low complexity" evidence="1">
    <location>
        <begin position="20"/>
        <end position="32"/>
    </location>
</feature>
<name>A0AA96F5T8_9MICO</name>
<keyword evidence="5" id="KW-1185">Reference proteome</keyword>
<proteinExistence type="predicted"/>
<sequence>MSDSGQGTSGAGLSGGSDGGSAPVFVPPSAGVAPPPPPYPGAATGSPVQAFPAPPAPPGAPVPPPAHPRPLDAAAMLRPGIIPLRPLTFGELLDGPLKAIRHNPKVMLGINALVSALAMVVMFGMGYSYYASLFDSAFIDVSSSSAMPFSISDVVLLLVGSLLGSLVLLVSTAVTSVSFSRSVIGERIGPGEAVRRGFTALPALLVQTLMLGIAGTLVIGVATGAVVVAFRADLGLGLAALVLLGLGAVALIMWVAIKVSLAVPVVVLERMGPFRALRRSWRLTTGRFWMILGVLVVAGLITSVIQNVLAVPVSVLLPLFMFTADPGTAGPLYVAVLALATYAGALLSIVYLGGVSAGLYTDQRMRQEGFDLTLQRAVQERAAR</sequence>
<organism evidence="4 5">
    <name type="scientific">Demequina capsici</name>
    <dbReference type="NCBI Taxonomy" id="3075620"/>
    <lineage>
        <taxon>Bacteria</taxon>
        <taxon>Bacillati</taxon>
        <taxon>Actinomycetota</taxon>
        <taxon>Actinomycetes</taxon>
        <taxon>Micrococcales</taxon>
        <taxon>Demequinaceae</taxon>
        <taxon>Demequina</taxon>
    </lineage>
</organism>
<evidence type="ECO:0000256" key="1">
    <source>
        <dbReference type="SAM" id="MobiDB-lite"/>
    </source>
</evidence>
<feature type="compositionally biased region" description="Gly residues" evidence="1">
    <location>
        <begin position="7"/>
        <end position="19"/>
    </location>
</feature>
<dbReference type="RefSeq" id="WP_313497112.1">
    <property type="nucleotide sequence ID" value="NZ_CP134879.1"/>
</dbReference>
<keyword evidence="2" id="KW-0812">Transmembrane</keyword>
<dbReference type="EMBL" id="CP134879">
    <property type="protein sequence ID" value="WNM23869.1"/>
    <property type="molecule type" value="Genomic_DNA"/>
</dbReference>
<feature type="transmembrane region" description="Helical" evidence="2">
    <location>
        <begin position="288"/>
        <end position="320"/>
    </location>
</feature>
<dbReference type="InterPro" id="IPR018476">
    <property type="entry name" value="GlyceroP-diester-Pdiesterase_M"/>
</dbReference>
<feature type="region of interest" description="Disordered" evidence="1">
    <location>
        <begin position="1"/>
        <end position="69"/>
    </location>
</feature>
<evidence type="ECO:0000313" key="4">
    <source>
        <dbReference type="EMBL" id="WNM23869.1"/>
    </source>
</evidence>
<feature type="transmembrane region" description="Helical" evidence="2">
    <location>
        <begin position="200"/>
        <end position="230"/>
    </location>
</feature>
<dbReference type="Pfam" id="PF10110">
    <property type="entry name" value="GPDPase_memb"/>
    <property type="match status" value="1"/>
</dbReference>